<dbReference type="WBParaSite" id="DME_0000424901-mRNA-1">
    <property type="protein sequence ID" value="DME_0000424901-mRNA-1"/>
    <property type="gene ID" value="DME_0000424901"/>
</dbReference>
<evidence type="ECO:0000313" key="4">
    <source>
        <dbReference type="WBParaSite" id="DME_0000424901-mRNA-1"/>
    </source>
</evidence>
<dbReference type="EMBL" id="UYYG01001165">
    <property type="protein sequence ID" value="VDN58159.1"/>
    <property type="molecule type" value="Genomic_DNA"/>
</dbReference>
<evidence type="ECO:0000313" key="1">
    <source>
        <dbReference type="EMBL" id="VDN58159.1"/>
    </source>
</evidence>
<keyword evidence="3" id="KW-1185">Reference proteome</keyword>
<dbReference type="AlphaFoldDB" id="A0A0N4UAQ8"/>
<proteinExistence type="predicted"/>
<evidence type="ECO:0000313" key="3">
    <source>
        <dbReference type="Proteomes" id="UP000274756"/>
    </source>
</evidence>
<dbReference type="Proteomes" id="UP000038040">
    <property type="component" value="Unplaced"/>
</dbReference>
<dbReference type="STRING" id="318479.A0A0N4UAQ8"/>
<reference evidence="1 3" key="2">
    <citation type="submission" date="2018-11" db="EMBL/GenBank/DDBJ databases">
        <authorList>
            <consortium name="Pathogen Informatics"/>
        </authorList>
    </citation>
    <scope>NUCLEOTIDE SEQUENCE [LARGE SCALE GENOMIC DNA]</scope>
</reference>
<accession>A0A0N4UAQ8</accession>
<evidence type="ECO:0000313" key="2">
    <source>
        <dbReference type="Proteomes" id="UP000038040"/>
    </source>
</evidence>
<organism evidence="2 4">
    <name type="scientific">Dracunculus medinensis</name>
    <name type="common">Guinea worm</name>
    <dbReference type="NCBI Taxonomy" id="318479"/>
    <lineage>
        <taxon>Eukaryota</taxon>
        <taxon>Metazoa</taxon>
        <taxon>Ecdysozoa</taxon>
        <taxon>Nematoda</taxon>
        <taxon>Chromadorea</taxon>
        <taxon>Rhabditida</taxon>
        <taxon>Spirurina</taxon>
        <taxon>Dracunculoidea</taxon>
        <taxon>Dracunculidae</taxon>
        <taxon>Dracunculus</taxon>
    </lineage>
</organism>
<dbReference type="Proteomes" id="UP000274756">
    <property type="component" value="Unassembled WGS sequence"/>
</dbReference>
<gene>
    <name evidence="1" type="ORF">DME_LOCUS8132</name>
</gene>
<name>A0A0N4UAQ8_DRAME</name>
<protein>
    <submittedName>
        <fullName evidence="4">SCP domain-containing protein</fullName>
    </submittedName>
</protein>
<sequence length="174" mass="19840">MYVNKVRENFLCKSQLKGFSRLSPKENEFTCGKGCAAAFADENRCSSSAANWINARLPRINEAIFHSVLSEKYVMKREKLYNNGFPVWKNANKTIVDIAPSRFSYKMKTYAEETVLFADSWEMRFSCCSSGPNGKACTVSESHVTNTAFLSDLERFVEVMIKIFNNFHGLLVDR</sequence>
<reference evidence="4" key="1">
    <citation type="submission" date="2017-02" db="UniProtKB">
        <authorList>
            <consortium name="WormBaseParasite"/>
        </authorList>
    </citation>
    <scope>IDENTIFICATION</scope>
</reference>